<dbReference type="Proteomes" id="UP001235939">
    <property type="component" value="Chromosome 20"/>
</dbReference>
<accession>A0ABY6LJN8</accession>
<evidence type="ECO:0000313" key="1">
    <source>
        <dbReference type="EMBL" id="UYV81419.1"/>
    </source>
</evidence>
<proteinExistence type="predicted"/>
<keyword evidence="2" id="KW-1185">Reference proteome</keyword>
<organism evidence="1 2">
    <name type="scientific">Cordylochernes scorpioides</name>
    <dbReference type="NCBI Taxonomy" id="51811"/>
    <lineage>
        <taxon>Eukaryota</taxon>
        <taxon>Metazoa</taxon>
        <taxon>Ecdysozoa</taxon>
        <taxon>Arthropoda</taxon>
        <taxon>Chelicerata</taxon>
        <taxon>Arachnida</taxon>
        <taxon>Pseudoscorpiones</taxon>
        <taxon>Cheliferoidea</taxon>
        <taxon>Chernetidae</taxon>
        <taxon>Cordylochernes</taxon>
    </lineage>
</organism>
<name>A0ABY6LJN8_9ARAC</name>
<gene>
    <name evidence="1" type="ORF">LAZ67_20001147</name>
</gene>
<dbReference type="EMBL" id="CP092882">
    <property type="protein sequence ID" value="UYV81419.1"/>
    <property type="molecule type" value="Genomic_DNA"/>
</dbReference>
<sequence>MYFIKIKRFVTCDEKWVYYSNPDTQNYTHTQWLTSGQPPVKPGRFEHSTLKQMLPQPAYSPDLVLLDFYLLCQCPTSSASGTLMARINWKLEWRNSLFRRTRRGDSVLKPVWLQTFPRRSAIVYNWWKDLGSVSRFSWSTNVVQGRPLDFNQPF</sequence>
<protein>
    <submittedName>
        <fullName evidence="1">Uncharacterized protein</fullName>
    </submittedName>
</protein>
<evidence type="ECO:0000313" key="2">
    <source>
        <dbReference type="Proteomes" id="UP001235939"/>
    </source>
</evidence>
<reference evidence="1 2" key="1">
    <citation type="submission" date="2022-01" db="EMBL/GenBank/DDBJ databases">
        <title>A chromosomal length assembly of Cordylochernes scorpioides.</title>
        <authorList>
            <person name="Zeh D."/>
            <person name="Zeh J."/>
        </authorList>
    </citation>
    <scope>NUCLEOTIDE SEQUENCE [LARGE SCALE GENOMIC DNA]</scope>
    <source>
        <strain evidence="1">IN4F17</strain>
        <tissue evidence="1">Whole Body</tissue>
    </source>
</reference>